<keyword evidence="4" id="KW-1185">Reference proteome</keyword>
<evidence type="ECO:0000313" key="3">
    <source>
        <dbReference type="EMBL" id="MDP9821082.1"/>
    </source>
</evidence>
<evidence type="ECO:0000256" key="1">
    <source>
        <dbReference type="SAM" id="SignalP"/>
    </source>
</evidence>
<dbReference type="Pfam" id="PF14230">
    <property type="entry name" value="DUF4333"/>
    <property type="match status" value="1"/>
</dbReference>
<dbReference type="InterPro" id="IPR025637">
    <property type="entry name" value="DUF4333"/>
</dbReference>
<dbReference type="Proteomes" id="UP001240447">
    <property type="component" value="Unassembled WGS sequence"/>
</dbReference>
<name>A0ABT9NKY3_9ACTN</name>
<keyword evidence="1" id="KW-0732">Signal</keyword>
<gene>
    <name evidence="3" type="ORF">J2S59_000891</name>
</gene>
<reference evidence="3 4" key="1">
    <citation type="submission" date="2023-07" db="EMBL/GenBank/DDBJ databases">
        <title>Sequencing the genomes of 1000 actinobacteria strains.</title>
        <authorList>
            <person name="Klenk H.-P."/>
        </authorList>
    </citation>
    <scope>NUCLEOTIDE SEQUENCE [LARGE SCALE GENOMIC DNA]</scope>
    <source>
        <strain evidence="3 4">GD13</strain>
    </source>
</reference>
<comment type="caution">
    <text evidence="3">The sequence shown here is derived from an EMBL/GenBank/DDBJ whole genome shotgun (WGS) entry which is preliminary data.</text>
</comment>
<organism evidence="3 4">
    <name type="scientific">Nocardioides massiliensis</name>
    <dbReference type="NCBI Taxonomy" id="1325935"/>
    <lineage>
        <taxon>Bacteria</taxon>
        <taxon>Bacillati</taxon>
        <taxon>Actinomycetota</taxon>
        <taxon>Actinomycetes</taxon>
        <taxon>Propionibacteriales</taxon>
        <taxon>Nocardioidaceae</taxon>
        <taxon>Nocardioides</taxon>
    </lineage>
</organism>
<evidence type="ECO:0000259" key="2">
    <source>
        <dbReference type="Pfam" id="PF14230"/>
    </source>
</evidence>
<sequence length="105" mass="10923">MRRLLGVVLLAVVLAPVAGCSLEAGPEPGVAPDVLAEQVSVSLAETVGRAPDDVECPDRLAARVGAEVRCTLRDGETAYGVTVRATAVDGDDVRFDIQVDQDPLP</sequence>
<proteinExistence type="predicted"/>
<feature type="signal peptide" evidence="1">
    <location>
        <begin position="1"/>
        <end position="24"/>
    </location>
</feature>
<evidence type="ECO:0000313" key="4">
    <source>
        <dbReference type="Proteomes" id="UP001240447"/>
    </source>
</evidence>
<feature type="chain" id="PRO_5047178485" description="DUF4333 domain-containing protein" evidence="1">
    <location>
        <begin position="25"/>
        <end position="105"/>
    </location>
</feature>
<accession>A0ABT9NKY3</accession>
<dbReference type="RefSeq" id="WP_181641557.1">
    <property type="nucleotide sequence ID" value="NZ_CCXJ01000089.1"/>
</dbReference>
<protein>
    <recommendedName>
        <fullName evidence="2">DUF4333 domain-containing protein</fullName>
    </recommendedName>
</protein>
<dbReference type="EMBL" id="JAUSQM010000001">
    <property type="protein sequence ID" value="MDP9821082.1"/>
    <property type="molecule type" value="Genomic_DNA"/>
</dbReference>
<feature type="domain" description="DUF4333" evidence="2">
    <location>
        <begin position="17"/>
        <end position="90"/>
    </location>
</feature>